<gene>
    <name evidence="1" type="ORF">C483_07022</name>
</gene>
<organism evidence="1 2">
    <name type="scientific">Natrialba hulunbeirensis JCM 10989</name>
    <dbReference type="NCBI Taxonomy" id="1227493"/>
    <lineage>
        <taxon>Archaea</taxon>
        <taxon>Methanobacteriati</taxon>
        <taxon>Methanobacteriota</taxon>
        <taxon>Stenosarchaea group</taxon>
        <taxon>Halobacteria</taxon>
        <taxon>Halobacteriales</taxon>
        <taxon>Natrialbaceae</taxon>
        <taxon>Natrialba</taxon>
    </lineage>
</organism>
<evidence type="ECO:0000313" key="2">
    <source>
        <dbReference type="Proteomes" id="UP000011519"/>
    </source>
</evidence>
<proteinExistence type="predicted"/>
<dbReference type="EMBL" id="AOIM01000017">
    <property type="protein sequence ID" value="ELY92699.1"/>
    <property type="molecule type" value="Genomic_DNA"/>
</dbReference>
<evidence type="ECO:0000313" key="1">
    <source>
        <dbReference type="EMBL" id="ELY92699.1"/>
    </source>
</evidence>
<protein>
    <recommendedName>
        <fullName evidence="3">Lipoprotein</fullName>
    </recommendedName>
</protein>
<dbReference type="AlphaFoldDB" id="M0A259"/>
<evidence type="ECO:0008006" key="3">
    <source>
        <dbReference type="Google" id="ProtNLM"/>
    </source>
</evidence>
<accession>M0A259</accession>
<comment type="caution">
    <text evidence="1">The sequence shown here is derived from an EMBL/GenBank/DDBJ whole genome shotgun (WGS) entry which is preliminary data.</text>
</comment>
<sequence>MNRRAVLASCAVVPTVAGCLDSLPFTGDADPVAAPAAIVLGNRSDDAVDLQVVVTEDGTEVYNEVHTVERLQTGEETDHGYPAAGSVHLVADWLGDFAEYTFKFTAPEHGLERSLDTETAIGDGETAYSDAYDGDCYYVLAEIGHNGGSLTGDFREYDHDMAFSDEVRQDISACA</sequence>
<dbReference type="RefSeq" id="WP_006652631.1">
    <property type="nucleotide sequence ID" value="NZ_AOIM01000017.1"/>
</dbReference>
<name>M0A259_9EURY</name>
<dbReference type="PATRIC" id="fig|1227493.4.peg.1388"/>
<dbReference type="Proteomes" id="UP000011519">
    <property type="component" value="Unassembled WGS sequence"/>
</dbReference>
<reference evidence="1 2" key="1">
    <citation type="journal article" date="2014" name="PLoS Genet.">
        <title>Phylogenetically driven sequencing of extremely halophilic archaea reveals strategies for static and dynamic osmo-response.</title>
        <authorList>
            <person name="Becker E.A."/>
            <person name="Seitzer P.M."/>
            <person name="Tritt A."/>
            <person name="Larsen D."/>
            <person name="Krusor M."/>
            <person name="Yao A.I."/>
            <person name="Wu D."/>
            <person name="Madern D."/>
            <person name="Eisen J.A."/>
            <person name="Darling A.E."/>
            <person name="Facciotti M.T."/>
        </authorList>
    </citation>
    <scope>NUCLEOTIDE SEQUENCE [LARGE SCALE GENOMIC DNA]</scope>
    <source>
        <strain evidence="1 2">JCM 10989</strain>
    </source>
</reference>
<dbReference type="PROSITE" id="PS51257">
    <property type="entry name" value="PROKAR_LIPOPROTEIN"/>
    <property type="match status" value="1"/>
</dbReference>
<dbReference type="OrthoDB" id="374116at2157"/>
<keyword evidence="2" id="KW-1185">Reference proteome</keyword>